<dbReference type="GO" id="GO:0032259">
    <property type="term" value="P:methylation"/>
    <property type="evidence" value="ECO:0007669"/>
    <property type="project" value="UniProtKB-KW"/>
</dbReference>
<reference evidence="5 6" key="1">
    <citation type="submission" date="2018-03" db="EMBL/GenBank/DDBJ databases">
        <title>Rhodobacter blasticus.</title>
        <authorList>
            <person name="Meyer T.E."/>
            <person name="Miller S."/>
            <person name="Lodha T."/>
            <person name="Gandham S."/>
            <person name="Chintalapati S."/>
            <person name="Chintalapati V.R."/>
        </authorList>
    </citation>
    <scope>NUCLEOTIDE SEQUENCE [LARGE SCALE GENOMIC DNA]</scope>
    <source>
        <strain evidence="5 6">DSM 2131</strain>
    </source>
</reference>
<proteinExistence type="inferred from homology"/>
<evidence type="ECO:0000256" key="3">
    <source>
        <dbReference type="ARBA" id="ARBA00022679"/>
    </source>
</evidence>
<dbReference type="Pfam" id="PF06253">
    <property type="entry name" value="MTTB"/>
    <property type="match status" value="1"/>
</dbReference>
<keyword evidence="2" id="KW-0489">Methyltransferase</keyword>
<sequence length="520" mass="55837">MEHTQPDRTGKRSRVTRASHPATAFRQEPPGFARAVFGFLSDAEVEGLKARVEDILADYGVAILHPQAHERLLAAGAQPGRDANRIRLPRGLIREAMAATPKAVRLGGRESRFDIDLPRADKGFILRTGTGAHGYVNPRDASYRNMDLEAVNEIAAVANTLEEVGFIAHPFVHGVPEKTADIHSFGRLVSRTAKHVWMQPYQWENVDYLMKIAAIAAGGEAALRANPITSCITCSFTPLEFKFMDTQVILKAGEYGVPLHACSLPSAGGTAPLSVASMAIMAAAEIVGMTVMAHILAPGTPVIATPLMFTLDMRTGSALQSCVESLQAASFSVQLLKRGWGLVAHTYGSGSDTPDVDVQGMAERALLAQVVALAGADILGGIGQLECATVFSPVQAVLDNEIGAMMRRFIRKPSLEAEALNWDEMMQVRTGGHFLDSAHTIATCRDQLSPRVFRRQGRDDYERSGRRTAFDEAREAALTAIATAPEAGVLSEEQNREIAALAAHADVHIVAAYAGAVSVI</sequence>
<feature type="region of interest" description="Disordered" evidence="4">
    <location>
        <begin position="1"/>
        <end position="27"/>
    </location>
</feature>
<comment type="similarity">
    <text evidence="1">Belongs to the trimethylamine methyltransferase family.</text>
</comment>
<dbReference type="Gene3D" id="3.20.20.480">
    <property type="entry name" value="Trimethylamine methyltransferase-like"/>
    <property type="match status" value="1"/>
</dbReference>
<evidence type="ECO:0000313" key="6">
    <source>
        <dbReference type="Proteomes" id="UP000241362"/>
    </source>
</evidence>
<dbReference type="GO" id="GO:0015948">
    <property type="term" value="P:methanogenesis"/>
    <property type="evidence" value="ECO:0007669"/>
    <property type="project" value="InterPro"/>
</dbReference>
<dbReference type="GO" id="GO:0008168">
    <property type="term" value="F:methyltransferase activity"/>
    <property type="evidence" value="ECO:0007669"/>
    <property type="project" value="UniProtKB-KW"/>
</dbReference>
<dbReference type="RefSeq" id="WP_107673933.1">
    <property type="nucleotide sequence ID" value="NZ_PZKE01000012.1"/>
</dbReference>
<keyword evidence="3" id="KW-0808">Transferase</keyword>
<keyword evidence="6" id="KW-1185">Reference proteome</keyword>
<gene>
    <name evidence="5" type="ORF">C5F44_12815</name>
</gene>
<dbReference type="AlphaFoldDB" id="A0A2T4J722"/>
<evidence type="ECO:0008006" key="7">
    <source>
        <dbReference type="Google" id="ProtNLM"/>
    </source>
</evidence>
<accession>A0A2T4J722</accession>
<dbReference type="InterPro" id="IPR010426">
    <property type="entry name" value="MTTB_MeTrfase"/>
</dbReference>
<protein>
    <recommendedName>
        <fullName evidence="7">Trimethylamine methyltransferase</fullName>
    </recommendedName>
</protein>
<evidence type="ECO:0000256" key="1">
    <source>
        <dbReference type="ARBA" id="ARBA00007137"/>
    </source>
</evidence>
<dbReference type="Proteomes" id="UP000241362">
    <property type="component" value="Unassembled WGS sequence"/>
</dbReference>
<dbReference type="EMBL" id="PZKE01000012">
    <property type="protein sequence ID" value="PTE13675.1"/>
    <property type="molecule type" value="Genomic_DNA"/>
</dbReference>
<name>A0A2T4J722_FUSBL</name>
<feature type="compositionally biased region" description="Basic and acidic residues" evidence="4">
    <location>
        <begin position="1"/>
        <end position="10"/>
    </location>
</feature>
<dbReference type="InterPro" id="IPR038601">
    <property type="entry name" value="MttB-like_sf"/>
</dbReference>
<comment type="caution">
    <text evidence="5">The sequence shown here is derived from an EMBL/GenBank/DDBJ whole genome shotgun (WGS) entry which is preliminary data.</text>
</comment>
<evidence type="ECO:0000256" key="2">
    <source>
        <dbReference type="ARBA" id="ARBA00022603"/>
    </source>
</evidence>
<evidence type="ECO:0000313" key="5">
    <source>
        <dbReference type="EMBL" id="PTE13675.1"/>
    </source>
</evidence>
<organism evidence="5 6">
    <name type="scientific">Fuscovulum blasticum DSM 2131</name>
    <dbReference type="NCBI Taxonomy" id="1188250"/>
    <lineage>
        <taxon>Bacteria</taxon>
        <taxon>Pseudomonadati</taxon>
        <taxon>Pseudomonadota</taxon>
        <taxon>Alphaproteobacteria</taxon>
        <taxon>Rhodobacterales</taxon>
        <taxon>Paracoccaceae</taxon>
        <taxon>Pseudogemmobacter</taxon>
    </lineage>
</organism>
<evidence type="ECO:0000256" key="4">
    <source>
        <dbReference type="SAM" id="MobiDB-lite"/>
    </source>
</evidence>